<dbReference type="Proteomes" id="UP000248961">
    <property type="component" value="Unassembled WGS sequence"/>
</dbReference>
<evidence type="ECO:0000256" key="2">
    <source>
        <dbReference type="ARBA" id="ARBA00022801"/>
    </source>
</evidence>
<name>A0A395IAS0_ASPHC</name>
<keyword evidence="3" id="KW-0645">Protease</keyword>
<dbReference type="InterPro" id="IPR001375">
    <property type="entry name" value="Peptidase_S9_cat"/>
</dbReference>
<dbReference type="Pfam" id="PF00326">
    <property type="entry name" value="Peptidase_S9"/>
    <property type="match status" value="1"/>
</dbReference>
<evidence type="ECO:0000256" key="3">
    <source>
        <dbReference type="ARBA" id="ARBA00022825"/>
    </source>
</evidence>
<evidence type="ECO:0000313" key="7">
    <source>
        <dbReference type="Proteomes" id="UP000248961"/>
    </source>
</evidence>
<keyword evidence="2 6" id="KW-0378">Hydrolase</keyword>
<accession>A0A395IAS0</accession>
<dbReference type="PANTHER" id="PTHR42776">
    <property type="entry name" value="SERINE PEPTIDASE S9 FAMILY MEMBER"/>
    <property type="match status" value="1"/>
</dbReference>
<evidence type="ECO:0000313" key="6">
    <source>
        <dbReference type="EMBL" id="RAL17312.1"/>
    </source>
</evidence>
<dbReference type="SUPFAM" id="SSF82171">
    <property type="entry name" value="DPP6 N-terminal domain-like"/>
    <property type="match status" value="1"/>
</dbReference>
<dbReference type="PANTHER" id="PTHR42776:SF27">
    <property type="entry name" value="DIPEPTIDYL PEPTIDASE FAMILY MEMBER 6"/>
    <property type="match status" value="1"/>
</dbReference>
<keyword evidence="3" id="KW-0720">Serine protease</keyword>
<dbReference type="SUPFAM" id="SSF53474">
    <property type="entry name" value="alpha/beta-Hydrolases"/>
    <property type="match status" value="1"/>
</dbReference>
<dbReference type="EMBL" id="KZ824267">
    <property type="protein sequence ID" value="RAL17312.1"/>
    <property type="molecule type" value="Genomic_DNA"/>
</dbReference>
<dbReference type="STRING" id="1450537.A0A395IAS0"/>
<dbReference type="InterPro" id="IPR029058">
    <property type="entry name" value="AB_hydrolase_fold"/>
</dbReference>
<dbReference type="InterPro" id="IPR011659">
    <property type="entry name" value="WD40"/>
</dbReference>
<protein>
    <recommendedName>
        <fullName evidence="4">Dipeptidyl-peptidase V</fullName>
    </recommendedName>
</protein>
<proteinExistence type="inferred from homology"/>
<dbReference type="OrthoDB" id="43744at2759"/>
<organism evidence="6 7">
    <name type="scientific">Aspergillus homomorphus (strain CBS 101889)</name>
    <dbReference type="NCBI Taxonomy" id="1450537"/>
    <lineage>
        <taxon>Eukaryota</taxon>
        <taxon>Fungi</taxon>
        <taxon>Dikarya</taxon>
        <taxon>Ascomycota</taxon>
        <taxon>Pezizomycotina</taxon>
        <taxon>Eurotiomycetes</taxon>
        <taxon>Eurotiomycetidae</taxon>
        <taxon>Eurotiales</taxon>
        <taxon>Aspergillaceae</taxon>
        <taxon>Aspergillus</taxon>
        <taxon>Aspergillus subgen. Circumdati</taxon>
    </lineage>
</organism>
<evidence type="ECO:0000256" key="1">
    <source>
        <dbReference type="ARBA" id="ARBA00010040"/>
    </source>
</evidence>
<dbReference type="GO" id="GO:0004252">
    <property type="term" value="F:serine-type endopeptidase activity"/>
    <property type="evidence" value="ECO:0007669"/>
    <property type="project" value="TreeGrafter"/>
</dbReference>
<sequence length="671" mass="73581">MALADLLVPRDLSISPDGTKVAYTLQAFSKSGEHATASIWIAKVGEENSSRQFTSGLFNDEQPQWSPTGTSIAFRSDRHRPGQSSAIYVLPVDEGGEAYPLTPVNREKPIVAFEWNAAGTSIAYTSADEKTDEQVAKEKARDDPTVWGEDKEDHGESLRLRIAHVSTRHTTTLVAGHRHVHDFTWSPDARQICFIAHRGPDINSPGFYGAEIWIASISGLESSSTTTTTKRVAEFPGPISQIAWANCGVYFIAGHVPTHCLTSLSLYELDLDQGSYAERTDGDAEHCCIAIRKNSQSRLSYRAQRYLADEFYSIDDADGTRTKVYSEECEMTSFDILQTPDNSVILAITKGDGSHPEEVFSVSAWAGTVQLSAHNSALAALQIAQSWAIATQAADGYYLDGMIYVPSTYSPKDGPLPTILMPHGGPYWRITTGFAVCHCLEAPLLVSMGYAVLCPNYRGGSSRGETHAAYARGGAGTVDYTDCIDILRSGISKGWVDPGRVIIGGWSQGGFLSYFAVTREDFRFRGAICGAGISEWDSMAMTSDAYWMQGEVAGGAPWDVNDDDDAVAATTATPAADSTSAARKWITDTHGRRGSALWHMRNVTTPVLILHGENDVRVPVSQAIAFYRACVRNNVPVRMVTYPREGHFILERKHLLHMWDQIRKFCSRHLQ</sequence>
<keyword evidence="7" id="KW-1185">Reference proteome</keyword>
<dbReference type="GeneID" id="37201721"/>
<dbReference type="Pfam" id="PF07676">
    <property type="entry name" value="PD40"/>
    <property type="match status" value="1"/>
</dbReference>
<dbReference type="VEuPathDB" id="FungiDB:BO97DRAFT_430337"/>
<dbReference type="AlphaFoldDB" id="A0A395IAS0"/>
<evidence type="ECO:0000256" key="4">
    <source>
        <dbReference type="ARBA" id="ARBA00032829"/>
    </source>
</evidence>
<dbReference type="Gene3D" id="3.40.50.1820">
    <property type="entry name" value="alpha/beta hydrolase"/>
    <property type="match status" value="1"/>
</dbReference>
<feature type="domain" description="Peptidase S9 prolyl oligopeptidase catalytic" evidence="5">
    <location>
        <begin position="441"/>
        <end position="670"/>
    </location>
</feature>
<gene>
    <name evidence="6" type="ORF">BO97DRAFT_430337</name>
</gene>
<dbReference type="GO" id="GO:0006508">
    <property type="term" value="P:proteolysis"/>
    <property type="evidence" value="ECO:0007669"/>
    <property type="project" value="InterPro"/>
</dbReference>
<dbReference type="Gene3D" id="2.120.10.30">
    <property type="entry name" value="TolB, C-terminal domain"/>
    <property type="match status" value="2"/>
</dbReference>
<dbReference type="RefSeq" id="XP_025556466.1">
    <property type="nucleotide sequence ID" value="XM_025697432.1"/>
</dbReference>
<comment type="similarity">
    <text evidence="1">Belongs to the peptidase S9C family.</text>
</comment>
<evidence type="ECO:0000259" key="5">
    <source>
        <dbReference type="Pfam" id="PF00326"/>
    </source>
</evidence>
<reference evidence="6 7" key="1">
    <citation type="submission" date="2018-02" db="EMBL/GenBank/DDBJ databases">
        <title>The genomes of Aspergillus section Nigri reveals drivers in fungal speciation.</title>
        <authorList>
            <consortium name="DOE Joint Genome Institute"/>
            <person name="Vesth T.C."/>
            <person name="Nybo J."/>
            <person name="Theobald S."/>
            <person name="Brandl J."/>
            <person name="Frisvad J.C."/>
            <person name="Nielsen K.F."/>
            <person name="Lyhne E.K."/>
            <person name="Kogle M.E."/>
            <person name="Kuo A."/>
            <person name="Riley R."/>
            <person name="Clum A."/>
            <person name="Nolan M."/>
            <person name="Lipzen A."/>
            <person name="Salamov A."/>
            <person name="Henrissat B."/>
            <person name="Wiebenga A."/>
            <person name="De vries R.P."/>
            <person name="Grigoriev I.V."/>
            <person name="Mortensen U.H."/>
            <person name="Andersen M.R."/>
            <person name="Baker S.E."/>
        </authorList>
    </citation>
    <scope>NUCLEOTIDE SEQUENCE [LARGE SCALE GENOMIC DNA]</scope>
    <source>
        <strain evidence="6 7">CBS 101889</strain>
    </source>
</reference>
<dbReference type="InterPro" id="IPR011042">
    <property type="entry name" value="6-blade_b-propeller_TolB-like"/>
</dbReference>